<name>A0A9W8ZZI7_9AGAR</name>
<protein>
    <recommendedName>
        <fullName evidence="3">DUF6535 domain-containing protein</fullName>
    </recommendedName>
</protein>
<feature type="domain" description="DUF6535" evidence="3">
    <location>
        <begin position="120"/>
        <end position="296"/>
    </location>
</feature>
<feature type="region of interest" description="Disordered" evidence="1">
    <location>
        <begin position="46"/>
        <end position="75"/>
    </location>
</feature>
<keyword evidence="2" id="KW-0472">Membrane</keyword>
<evidence type="ECO:0000256" key="1">
    <source>
        <dbReference type="SAM" id="MobiDB-lite"/>
    </source>
</evidence>
<comment type="caution">
    <text evidence="4">The sequence shown here is derived from an EMBL/GenBank/DDBJ whole genome shotgun (WGS) entry which is preliminary data.</text>
</comment>
<feature type="transmembrane region" description="Helical" evidence="2">
    <location>
        <begin position="339"/>
        <end position="356"/>
    </location>
</feature>
<dbReference type="Pfam" id="PF20153">
    <property type="entry name" value="DUF6535"/>
    <property type="match status" value="1"/>
</dbReference>
<feature type="transmembrane region" description="Helical" evidence="2">
    <location>
        <begin position="216"/>
        <end position="235"/>
    </location>
</feature>
<organism evidence="4 5">
    <name type="scientific">Lentinula aciculospora</name>
    <dbReference type="NCBI Taxonomy" id="153920"/>
    <lineage>
        <taxon>Eukaryota</taxon>
        <taxon>Fungi</taxon>
        <taxon>Dikarya</taxon>
        <taxon>Basidiomycota</taxon>
        <taxon>Agaricomycotina</taxon>
        <taxon>Agaricomycetes</taxon>
        <taxon>Agaricomycetidae</taxon>
        <taxon>Agaricales</taxon>
        <taxon>Marasmiineae</taxon>
        <taxon>Omphalotaceae</taxon>
        <taxon>Lentinula</taxon>
    </lineage>
</organism>
<sequence length="622" mass="71123">MAQPGNRDNAMLEMLDIVRDMRNMIRSQQASPFKFRVADTVSSSAPAATSLGDMSPPPVTRAATNPSTGGKTPFKPRWFGLKKERERMTQIHSMEANYDYRVKYPKDQRYHELDEEARVWWVYLDEATNFDNDMVGELSDSLDILLVFAGLFSAVLTTFVAQTSQALSQDYTQLSSSYLAEVTMLLRANGNGTTIPSIGVINTAFSPAINDLWLNGLWFTSLVLSLSVALFAVLAKQWMRQYMSIITGTPVERVFIRQYRFNGFKKWHVQAIIGILPVMLHLALVLFLLGLVIFLIPLNVVMACIIGAITAVVIILYVAASCTPLFIVQCAYRTTFTDLLYYICQVFRGVYLWLVYPIREYRFRHFNPDLPSEQGPEKFKPIVALREVERLTACDYRSDSDNESMKFESLWWLGQSTTSPSAKEIIRHSLGAFSRNMSEAMSTHAAFPVLYGYRALIDMLFEYKDQFDQLDVQNSEQMDYLEAQVRACVNHSGCRRNFHQLNFASRIPVSDLSIALTLLSSGILEVPIEYLGKTTILERDSVLPWILNVYRQSNFDRESEIKLPLVIWNALLDWYREKVGMNHLSQTFKDYLQTHSLYTQGSAHQATQYLSDVVHIRQREIE</sequence>
<dbReference type="Proteomes" id="UP001150266">
    <property type="component" value="Unassembled WGS sequence"/>
</dbReference>
<dbReference type="InterPro" id="IPR045338">
    <property type="entry name" value="DUF6535"/>
</dbReference>
<reference evidence="4" key="1">
    <citation type="submission" date="2022-08" db="EMBL/GenBank/DDBJ databases">
        <title>A Global Phylogenomic Analysis of the Shiitake Genus Lentinula.</title>
        <authorList>
            <consortium name="DOE Joint Genome Institute"/>
            <person name="Sierra-Patev S."/>
            <person name="Min B."/>
            <person name="Naranjo-Ortiz M."/>
            <person name="Looney B."/>
            <person name="Konkel Z."/>
            <person name="Slot J.C."/>
            <person name="Sakamoto Y."/>
            <person name="Steenwyk J.L."/>
            <person name="Rokas A."/>
            <person name="Carro J."/>
            <person name="Camarero S."/>
            <person name="Ferreira P."/>
            <person name="Molpeceres G."/>
            <person name="Ruiz-Duenas F.J."/>
            <person name="Serrano A."/>
            <person name="Henrissat B."/>
            <person name="Drula E."/>
            <person name="Hughes K.W."/>
            <person name="Mata J.L."/>
            <person name="Ishikawa N.K."/>
            <person name="Vargas-Isla R."/>
            <person name="Ushijima S."/>
            <person name="Smith C.A."/>
            <person name="Ahrendt S."/>
            <person name="Andreopoulos W."/>
            <person name="He G."/>
            <person name="Labutti K."/>
            <person name="Lipzen A."/>
            <person name="Ng V."/>
            <person name="Riley R."/>
            <person name="Sandor L."/>
            <person name="Barry K."/>
            <person name="Martinez A.T."/>
            <person name="Xiao Y."/>
            <person name="Gibbons J.G."/>
            <person name="Terashima K."/>
            <person name="Grigoriev I.V."/>
            <person name="Hibbett D.S."/>
        </authorList>
    </citation>
    <scope>NUCLEOTIDE SEQUENCE</scope>
    <source>
        <strain evidence="4">JLM2183</strain>
    </source>
</reference>
<proteinExistence type="predicted"/>
<keyword evidence="5" id="KW-1185">Reference proteome</keyword>
<evidence type="ECO:0000256" key="2">
    <source>
        <dbReference type="SAM" id="Phobius"/>
    </source>
</evidence>
<keyword evidence="2" id="KW-0812">Transmembrane</keyword>
<dbReference type="EMBL" id="JAOTPV010000024">
    <property type="protein sequence ID" value="KAJ4470958.1"/>
    <property type="molecule type" value="Genomic_DNA"/>
</dbReference>
<evidence type="ECO:0000313" key="4">
    <source>
        <dbReference type="EMBL" id="KAJ4470958.1"/>
    </source>
</evidence>
<feature type="transmembrane region" description="Helical" evidence="2">
    <location>
        <begin position="300"/>
        <end position="327"/>
    </location>
</feature>
<dbReference type="AlphaFoldDB" id="A0A9W8ZZI7"/>
<evidence type="ECO:0000259" key="3">
    <source>
        <dbReference type="Pfam" id="PF20153"/>
    </source>
</evidence>
<gene>
    <name evidence="4" type="ORF">J3R30DRAFT_3803695</name>
</gene>
<accession>A0A9W8ZZI7</accession>
<dbReference type="OrthoDB" id="2634466at2759"/>
<feature type="transmembrane region" description="Helical" evidence="2">
    <location>
        <begin position="142"/>
        <end position="161"/>
    </location>
</feature>
<evidence type="ECO:0000313" key="5">
    <source>
        <dbReference type="Proteomes" id="UP001150266"/>
    </source>
</evidence>
<keyword evidence="2" id="KW-1133">Transmembrane helix</keyword>
<feature type="transmembrane region" description="Helical" evidence="2">
    <location>
        <begin position="267"/>
        <end position="294"/>
    </location>
</feature>